<evidence type="ECO:0000256" key="3">
    <source>
        <dbReference type="ARBA" id="ARBA00022692"/>
    </source>
</evidence>
<keyword evidence="4 6" id="KW-1133">Transmembrane helix</keyword>
<dbReference type="InterPro" id="IPR020846">
    <property type="entry name" value="MFS_dom"/>
</dbReference>
<dbReference type="Pfam" id="PF00083">
    <property type="entry name" value="Sugar_tr"/>
    <property type="match status" value="1"/>
</dbReference>
<dbReference type="Gene3D" id="1.20.1250.20">
    <property type="entry name" value="MFS general substrate transporter like domains"/>
    <property type="match status" value="1"/>
</dbReference>
<evidence type="ECO:0000313" key="8">
    <source>
        <dbReference type="EMBL" id="VDN42967.1"/>
    </source>
</evidence>
<feature type="transmembrane region" description="Helical" evidence="6">
    <location>
        <begin position="43"/>
        <end position="67"/>
    </location>
</feature>
<dbReference type="AlphaFoldDB" id="A0A183EU91"/>
<dbReference type="Proteomes" id="UP000271098">
    <property type="component" value="Unassembled WGS sequence"/>
</dbReference>
<keyword evidence="2" id="KW-0813">Transport</keyword>
<dbReference type="EMBL" id="UYRT01101463">
    <property type="protein sequence ID" value="VDN42967.1"/>
    <property type="molecule type" value="Genomic_DNA"/>
</dbReference>
<evidence type="ECO:0000256" key="6">
    <source>
        <dbReference type="SAM" id="Phobius"/>
    </source>
</evidence>
<keyword evidence="3 6" id="KW-0812">Transmembrane</keyword>
<evidence type="ECO:0000259" key="7">
    <source>
        <dbReference type="PROSITE" id="PS50850"/>
    </source>
</evidence>
<name>A0A183EU91_9BILA</name>
<evidence type="ECO:0000313" key="9">
    <source>
        <dbReference type="Proteomes" id="UP000271098"/>
    </source>
</evidence>
<dbReference type="PROSITE" id="PS50850">
    <property type="entry name" value="MFS"/>
    <property type="match status" value="1"/>
</dbReference>
<dbReference type="WBParaSite" id="GPUH_0002456201-mRNA-1">
    <property type="protein sequence ID" value="GPUH_0002456201-mRNA-1"/>
    <property type="gene ID" value="GPUH_0002456201"/>
</dbReference>
<dbReference type="InterPro" id="IPR036259">
    <property type="entry name" value="MFS_trans_sf"/>
</dbReference>
<dbReference type="PANTHER" id="PTHR48020:SF12">
    <property type="entry name" value="PROTON MYO-INOSITOL COTRANSPORTER"/>
    <property type="match status" value="1"/>
</dbReference>
<evidence type="ECO:0000256" key="2">
    <source>
        <dbReference type="ARBA" id="ARBA00022448"/>
    </source>
</evidence>
<dbReference type="SUPFAM" id="SSF103473">
    <property type="entry name" value="MFS general substrate transporter"/>
    <property type="match status" value="1"/>
</dbReference>
<proteinExistence type="predicted"/>
<evidence type="ECO:0000313" key="10">
    <source>
        <dbReference type="WBParaSite" id="GPUH_0002456201-mRNA-1"/>
    </source>
</evidence>
<reference evidence="10" key="1">
    <citation type="submission" date="2016-06" db="UniProtKB">
        <authorList>
            <consortium name="WormBaseParasite"/>
        </authorList>
    </citation>
    <scope>IDENTIFICATION</scope>
</reference>
<protein>
    <submittedName>
        <fullName evidence="10">MFS domain-containing protein</fullName>
    </submittedName>
</protein>
<evidence type="ECO:0000256" key="5">
    <source>
        <dbReference type="ARBA" id="ARBA00023136"/>
    </source>
</evidence>
<dbReference type="InterPro" id="IPR003663">
    <property type="entry name" value="Sugar/inositol_transpt"/>
</dbReference>
<evidence type="ECO:0000256" key="1">
    <source>
        <dbReference type="ARBA" id="ARBA00004141"/>
    </source>
</evidence>
<accession>A0A183EU91</accession>
<keyword evidence="5 6" id="KW-0472">Membrane</keyword>
<dbReference type="InterPro" id="IPR005828">
    <property type="entry name" value="MFS_sugar_transport-like"/>
</dbReference>
<dbReference type="GO" id="GO:0005366">
    <property type="term" value="F:myo-inositol:proton symporter activity"/>
    <property type="evidence" value="ECO:0007669"/>
    <property type="project" value="TreeGrafter"/>
</dbReference>
<feature type="transmembrane region" description="Helical" evidence="6">
    <location>
        <begin position="79"/>
        <end position="100"/>
    </location>
</feature>
<feature type="transmembrane region" description="Helical" evidence="6">
    <location>
        <begin position="112"/>
        <end position="130"/>
    </location>
</feature>
<dbReference type="OrthoDB" id="6339427at2759"/>
<gene>
    <name evidence="8" type="ORF">GPUH_LOCUS24534</name>
</gene>
<evidence type="ECO:0000256" key="4">
    <source>
        <dbReference type="ARBA" id="ARBA00022989"/>
    </source>
</evidence>
<dbReference type="PANTHER" id="PTHR48020">
    <property type="entry name" value="PROTON MYO-INOSITOL COTRANSPORTER"/>
    <property type="match status" value="1"/>
</dbReference>
<feature type="domain" description="Major facilitator superfamily (MFS) profile" evidence="7">
    <location>
        <begin position="1"/>
        <end position="134"/>
    </location>
</feature>
<keyword evidence="9" id="KW-1185">Reference proteome</keyword>
<sequence length="169" mass="19625">MRQCLPVHPDNFQYSLYGYCKEGAENATDYIFADNYCETRFTALPIAIMVLFVFAYSFGMGPIPWVFNAEVYPIWARSTCVALSTFTNWMFSLLMSLTFLSLSQTITKYGAFFLYAGISFVGFIIFYLFAPETRGRRIEEIELLFMNETDQREQMALRQNAQRQTTTLE</sequence>
<dbReference type="PRINTS" id="PR00171">
    <property type="entry name" value="SUGRTRNSPORT"/>
</dbReference>
<reference evidence="8 9" key="2">
    <citation type="submission" date="2018-11" db="EMBL/GenBank/DDBJ databases">
        <authorList>
            <consortium name="Pathogen Informatics"/>
        </authorList>
    </citation>
    <scope>NUCLEOTIDE SEQUENCE [LARGE SCALE GENOMIC DNA]</scope>
</reference>
<dbReference type="GO" id="GO:0016324">
    <property type="term" value="C:apical plasma membrane"/>
    <property type="evidence" value="ECO:0007669"/>
    <property type="project" value="TreeGrafter"/>
</dbReference>
<dbReference type="InterPro" id="IPR050814">
    <property type="entry name" value="Myo-inositol_Transporter"/>
</dbReference>
<comment type="subcellular location">
    <subcellularLocation>
        <location evidence="1">Membrane</location>
        <topology evidence="1">Multi-pass membrane protein</topology>
    </subcellularLocation>
</comment>
<organism evidence="10">
    <name type="scientific">Gongylonema pulchrum</name>
    <dbReference type="NCBI Taxonomy" id="637853"/>
    <lineage>
        <taxon>Eukaryota</taxon>
        <taxon>Metazoa</taxon>
        <taxon>Ecdysozoa</taxon>
        <taxon>Nematoda</taxon>
        <taxon>Chromadorea</taxon>
        <taxon>Rhabditida</taxon>
        <taxon>Spirurina</taxon>
        <taxon>Spiruromorpha</taxon>
        <taxon>Spiruroidea</taxon>
        <taxon>Gongylonematidae</taxon>
        <taxon>Gongylonema</taxon>
    </lineage>
</organism>